<evidence type="ECO:0000256" key="1">
    <source>
        <dbReference type="ARBA" id="ARBA00004377"/>
    </source>
</evidence>
<evidence type="ECO:0000256" key="2">
    <source>
        <dbReference type="ARBA" id="ARBA00022475"/>
    </source>
</evidence>
<evidence type="ECO:0000259" key="8">
    <source>
        <dbReference type="Pfam" id="PF12019"/>
    </source>
</evidence>
<dbReference type="InterPro" id="IPR022346">
    <property type="entry name" value="T2SS_GspH"/>
</dbReference>
<dbReference type="EMBL" id="UINC01073136">
    <property type="protein sequence ID" value="SVC09287.1"/>
    <property type="molecule type" value="Genomic_DNA"/>
</dbReference>
<dbReference type="AlphaFoldDB" id="A0A382JDG1"/>
<keyword evidence="2" id="KW-1003">Cell membrane</keyword>
<comment type="subcellular location">
    <subcellularLocation>
        <location evidence="1">Cell inner membrane</location>
        <topology evidence="1">Single-pass membrane protein</topology>
    </subcellularLocation>
</comment>
<protein>
    <recommendedName>
        <fullName evidence="8">General secretion pathway GspH domain-containing protein</fullName>
    </recommendedName>
</protein>
<reference evidence="9" key="1">
    <citation type="submission" date="2018-05" db="EMBL/GenBank/DDBJ databases">
        <authorList>
            <person name="Lanie J.A."/>
            <person name="Ng W.-L."/>
            <person name="Kazmierczak K.M."/>
            <person name="Andrzejewski T.M."/>
            <person name="Davidsen T.M."/>
            <person name="Wayne K.J."/>
            <person name="Tettelin H."/>
            <person name="Glass J.I."/>
            <person name="Rusch D."/>
            <person name="Podicherti R."/>
            <person name="Tsui H.-C.T."/>
            <person name="Winkler M.E."/>
        </authorList>
    </citation>
    <scope>NUCLEOTIDE SEQUENCE</scope>
</reference>
<keyword evidence="7" id="KW-0472">Membrane</keyword>
<feature type="domain" description="General secretion pathway GspH" evidence="8">
    <location>
        <begin position="25"/>
        <end position="114"/>
    </location>
</feature>
<dbReference type="Pfam" id="PF12019">
    <property type="entry name" value="GspH"/>
    <property type="match status" value="1"/>
</dbReference>
<sequence>MALIAGLTTPFVMSTLDRMELQTSARKVTSALRYARSEAITTKKPVRFNVDLTNNKFWVSTGHENKDPRVVFINNPVRFNHFLDEVETEKYRDGKFTVTFFPQGNSSGGLIGMGIGKPEETENHYVINIDPITGKTKFEKEKK</sequence>
<name>A0A382JDG1_9ZZZZ</name>
<evidence type="ECO:0000256" key="4">
    <source>
        <dbReference type="ARBA" id="ARBA00022519"/>
    </source>
</evidence>
<dbReference type="GO" id="GO:0015628">
    <property type="term" value="P:protein secretion by the type II secretion system"/>
    <property type="evidence" value="ECO:0007669"/>
    <property type="project" value="InterPro"/>
</dbReference>
<evidence type="ECO:0000313" key="9">
    <source>
        <dbReference type="EMBL" id="SVC09287.1"/>
    </source>
</evidence>
<evidence type="ECO:0000256" key="7">
    <source>
        <dbReference type="ARBA" id="ARBA00023136"/>
    </source>
</evidence>
<keyword evidence="4" id="KW-0997">Cell inner membrane</keyword>
<evidence type="ECO:0000256" key="3">
    <source>
        <dbReference type="ARBA" id="ARBA00022481"/>
    </source>
</evidence>
<evidence type="ECO:0000256" key="5">
    <source>
        <dbReference type="ARBA" id="ARBA00022692"/>
    </source>
</evidence>
<evidence type="ECO:0000256" key="6">
    <source>
        <dbReference type="ARBA" id="ARBA00022989"/>
    </source>
</evidence>
<dbReference type="SUPFAM" id="SSF54523">
    <property type="entry name" value="Pili subunits"/>
    <property type="match status" value="1"/>
</dbReference>
<keyword evidence="3" id="KW-0488">Methylation</keyword>
<accession>A0A382JDG1</accession>
<dbReference type="InterPro" id="IPR045584">
    <property type="entry name" value="Pilin-like"/>
</dbReference>
<proteinExistence type="predicted"/>
<dbReference type="GO" id="GO:0015627">
    <property type="term" value="C:type II protein secretion system complex"/>
    <property type="evidence" value="ECO:0007669"/>
    <property type="project" value="InterPro"/>
</dbReference>
<organism evidence="9">
    <name type="scientific">marine metagenome</name>
    <dbReference type="NCBI Taxonomy" id="408172"/>
    <lineage>
        <taxon>unclassified sequences</taxon>
        <taxon>metagenomes</taxon>
        <taxon>ecological metagenomes</taxon>
    </lineage>
</organism>
<keyword evidence="5" id="KW-0812">Transmembrane</keyword>
<gene>
    <name evidence="9" type="ORF">METZ01_LOCUS262141</name>
</gene>
<dbReference type="Gene3D" id="3.55.40.10">
    <property type="entry name" value="minor pseudopilin epsh domain"/>
    <property type="match status" value="1"/>
</dbReference>
<keyword evidence="6" id="KW-1133">Transmembrane helix</keyword>
<dbReference type="GO" id="GO:0005886">
    <property type="term" value="C:plasma membrane"/>
    <property type="evidence" value="ECO:0007669"/>
    <property type="project" value="UniProtKB-SubCell"/>
</dbReference>